<evidence type="ECO:0000256" key="2">
    <source>
        <dbReference type="ARBA" id="ARBA00004713"/>
    </source>
</evidence>
<evidence type="ECO:0000256" key="9">
    <source>
        <dbReference type="PIRSR" id="PIRSR639901-2"/>
    </source>
</evidence>
<dbReference type="GO" id="GO:0005886">
    <property type="term" value="C:plasma membrane"/>
    <property type="evidence" value="ECO:0007669"/>
    <property type="project" value="UniProtKB-SubCell"/>
</dbReference>
<evidence type="ECO:0000256" key="10">
    <source>
        <dbReference type="RuleBase" id="RU365103"/>
    </source>
</evidence>
<dbReference type="AlphaFoldDB" id="A0AAE3T908"/>
<evidence type="ECO:0000256" key="1">
    <source>
        <dbReference type="ARBA" id="ARBA00003394"/>
    </source>
</evidence>
<keyword evidence="13" id="KW-1185">Reference proteome</keyword>
<dbReference type="InterPro" id="IPR007507">
    <property type="entry name" value="Glycos_transf_N"/>
</dbReference>
<evidence type="ECO:0000256" key="8">
    <source>
        <dbReference type="PIRSR" id="PIRSR639901-1"/>
    </source>
</evidence>
<dbReference type="EC" id="2.4.99.12" evidence="3 10"/>
<dbReference type="EMBL" id="JARGYC010000009">
    <property type="protein sequence ID" value="MDF0600085.1"/>
    <property type="molecule type" value="Genomic_DNA"/>
</dbReference>
<dbReference type="Gene3D" id="3.40.50.11720">
    <property type="entry name" value="3-Deoxy-D-manno-octulosonic-acid transferase, N-terminal domain"/>
    <property type="match status" value="1"/>
</dbReference>
<comment type="caution">
    <text evidence="12">The sequence shown here is derived from an EMBL/GenBank/DDBJ whole genome shotgun (WGS) entry which is preliminary data.</text>
</comment>
<dbReference type="Proteomes" id="UP001220964">
    <property type="component" value="Unassembled WGS sequence"/>
</dbReference>
<feature type="site" description="Transition state stabilizer" evidence="9">
    <location>
        <position position="126"/>
    </location>
</feature>
<comment type="subcellular location">
    <subcellularLocation>
        <location evidence="10">Cell membrane</location>
    </subcellularLocation>
</comment>
<dbReference type="PANTHER" id="PTHR42755:SF1">
    <property type="entry name" value="3-DEOXY-D-MANNO-OCTULOSONIC ACID TRANSFERASE, MITOCHONDRIAL-RELATED"/>
    <property type="match status" value="1"/>
</dbReference>
<evidence type="ECO:0000256" key="5">
    <source>
        <dbReference type="ARBA" id="ARBA00022679"/>
    </source>
</evidence>
<dbReference type="RefSeq" id="WP_275566231.1">
    <property type="nucleotide sequence ID" value="NZ_JARGYC010000009.1"/>
</dbReference>
<dbReference type="InterPro" id="IPR039901">
    <property type="entry name" value="Kdotransferase"/>
</dbReference>
<evidence type="ECO:0000256" key="3">
    <source>
        <dbReference type="ARBA" id="ARBA00012621"/>
    </source>
</evidence>
<dbReference type="PANTHER" id="PTHR42755">
    <property type="entry name" value="3-DEOXY-MANNO-OCTULOSONATE CYTIDYLYLTRANSFERASE"/>
    <property type="match status" value="1"/>
</dbReference>
<comment type="similarity">
    <text evidence="10">Belongs to the glycosyltransferase group 1 family.</text>
</comment>
<comment type="pathway">
    <text evidence="2 10">Bacterial outer membrane biogenesis; LPS core biosynthesis.</text>
</comment>
<feature type="site" description="Transition state stabilizer" evidence="9">
    <location>
        <position position="201"/>
    </location>
</feature>
<evidence type="ECO:0000313" key="13">
    <source>
        <dbReference type="Proteomes" id="UP001220964"/>
    </source>
</evidence>
<dbReference type="InterPro" id="IPR038107">
    <property type="entry name" value="Glycos_transf_N_sf"/>
</dbReference>
<evidence type="ECO:0000313" key="12">
    <source>
        <dbReference type="EMBL" id="MDF0600085.1"/>
    </source>
</evidence>
<organism evidence="12 13">
    <name type="scientific">Psychromarinibacter sediminicola</name>
    <dbReference type="NCBI Taxonomy" id="3033385"/>
    <lineage>
        <taxon>Bacteria</taxon>
        <taxon>Pseudomonadati</taxon>
        <taxon>Pseudomonadota</taxon>
        <taxon>Alphaproteobacteria</taxon>
        <taxon>Rhodobacterales</taxon>
        <taxon>Paracoccaceae</taxon>
        <taxon>Psychromarinibacter</taxon>
    </lineage>
</organism>
<dbReference type="Pfam" id="PF04413">
    <property type="entry name" value="Glycos_transf_N"/>
    <property type="match status" value="1"/>
</dbReference>
<keyword evidence="10" id="KW-0448">Lipopolysaccharide biosynthesis</keyword>
<evidence type="ECO:0000259" key="11">
    <source>
        <dbReference type="Pfam" id="PF04413"/>
    </source>
</evidence>
<keyword evidence="10" id="KW-0472">Membrane</keyword>
<reference evidence="12" key="1">
    <citation type="submission" date="2023-03" db="EMBL/GenBank/DDBJ databases">
        <title>Multiphase analysis and comparison of six strains from genera Psychromarinibacter, Lutimaribacter, and Maritimibacter, including a novel species: Psychromarinibacter sediminicola sp. nov.</title>
        <authorList>
            <person name="Wang Y.-H."/>
            <person name="Ye M.-Q."/>
            <person name="Du Z.-J."/>
        </authorList>
    </citation>
    <scope>NUCLEOTIDE SEQUENCE</scope>
    <source>
        <strain evidence="12">C21-152</strain>
    </source>
</reference>
<evidence type="ECO:0000256" key="7">
    <source>
        <dbReference type="ARBA" id="ARBA00049183"/>
    </source>
</evidence>
<accession>A0AAE3T908</accession>
<feature type="active site" description="Proton acceptor" evidence="8">
    <location>
        <position position="56"/>
    </location>
</feature>
<dbReference type="GO" id="GO:0043842">
    <property type="term" value="F:Kdo transferase activity"/>
    <property type="evidence" value="ECO:0007669"/>
    <property type="project" value="UniProtKB-EC"/>
</dbReference>
<evidence type="ECO:0000256" key="6">
    <source>
        <dbReference type="ARBA" id="ARBA00031445"/>
    </source>
</evidence>
<keyword evidence="5 10" id="KW-0808">Transferase</keyword>
<feature type="domain" description="3-deoxy-D-manno-octulosonic-acid transferase N-terminal" evidence="11">
    <location>
        <begin position="33"/>
        <end position="202"/>
    </location>
</feature>
<name>A0AAE3T908_9RHOB</name>
<evidence type="ECO:0000256" key="4">
    <source>
        <dbReference type="ARBA" id="ARBA00019077"/>
    </source>
</evidence>
<dbReference type="GO" id="GO:0009245">
    <property type="term" value="P:lipid A biosynthetic process"/>
    <property type="evidence" value="ECO:0007669"/>
    <property type="project" value="TreeGrafter"/>
</dbReference>
<comment type="catalytic activity">
    <reaction evidence="7 10">
        <text>lipid IVA (E. coli) + CMP-3-deoxy-beta-D-manno-octulosonate = alpha-Kdo-(2-&gt;6)-lipid IVA (E. coli) + CMP + H(+)</text>
        <dbReference type="Rhea" id="RHEA:28066"/>
        <dbReference type="ChEBI" id="CHEBI:15378"/>
        <dbReference type="ChEBI" id="CHEBI:58603"/>
        <dbReference type="ChEBI" id="CHEBI:60364"/>
        <dbReference type="ChEBI" id="CHEBI:60377"/>
        <dbReference type="ChEBI" id="CHEBI:85987"/>
        <dbReference type="EC" id="2.4.99.12"/>
    </reaction>
</comment>
<sequence>MRAYRLFLALAAPLALLRLWLRRLRGRDSAADLAQRLGRGSGTPGAIWLHGASNGELASARPLIAALLHTVPDTPLVVTANTASGRALVAGWGLPRVTARLAPLDTRAALRRFRRAWRPRLLIVMENELWPNRLATAREPVACIGARMSARSFRRWHRFPRTAARLLRHIAYLAPQDAESARHFAALGLPEDRLGPTGTLKSAVDLPAPDPETLAALARTLPRETTILAASTHEGEEEQVLRAFAHAHRRDPARRLILAPRHPARGATIASLIDKAGFVFARRSACETPGPDTAVYLADTLGEMPLWYALAGVTFVGGSLVPRGGHTPFEPAAAGSAILHGPDTANFAAPYAALDAAGGAIAVADADALAGALQRLSTAAAQADQADRARAALARRDGGTALISEITATLRDLLDR</sequence>
<dbReference type="Gene3D" id="3.40.50.2000">
    <property type="entry name" value="Glycogen Phosphorylase B"/>
    <property type="match status" value="1"/>
</dbReference>
<dbReference type="GO" id="GO:0009244">
    <property type="term" value="P:lipopolysaccharide core region biosynthetic process"/>
    <property type="evidence" value="ECO:0007669"/>
    <property type="project" value="UniProtKB-UniRule"/>
</dbReference>
<keyword evidence="10" id="KW-1003">Cell membrane</keyword>
<gene>
    <name evidence="12" type="ORF">P1J78_05020</name>
</gene>
<comment type="function">
    <text evidence="1 10">Involved in lipopolysaccharide (LPS) biosynthesis. Catalyzes the transfer of 3-deoxy-D-manno-octulosonate (Kdo) residue(s) from CMP-Kdo to lipid IV(A), the tetraacyldisaccharide-1,4'-bisphosphate precursor of lipid A.</text>
</comment>
<protein>
    <recommendedName>
        <fullName evidence="4 10">3-deoxy-D-manno-octulosonic acid transferase</fullName>
        <shortName evidence="10">Kdo transferase</shortName>
        <ecNumber evidence="3 10">2.4.99.12</ecNumber>
    </recommendedName>
    <alternativeName>
        <fullName evidence="6 10">Lipid IV(A) 3-deoxy-D-manno-octulosonic acid transferase</fullName>
    </alternativeName>
</protein>
<proteinExistence type="inferred from homology"/>